<name>I7MMY6_TETTS</name>
<dbReference type="NCBIfam" id="TIGR00229">
    <property type="entry name" value="sensory_box"/>
    <property type="match status" value="1"/>
</dbReference>
<dbReference type="PANTHER" id="PTHR31600:SF2">
    <property type="entry name" value="GAMETE ENRICHED GENE 10 PROTEIN-RELATED"/>
    <property type="match status" value="1"/>
</dbReference>
<dbReference type="CDD" id="cd00130">
    <property type="entry name" value="PAS"/>
    <property type="match status" value="1"/>
</dbReference>
<dbReference type="PROSITE" id="PS50112">
    <property type="entry name" value="PAS"/>
    <property type="match status" value="1"/>
</dbReference>
<keyword evidence="2" id="KW-0812">Transmembrane</keyword>
<dbReference type="Proteomes" id="UP000009168">
    <property type="component" value="Unassembled WGS sequence"/>
</dbReference>
<feature type="compositionally biased region" description="Acidic residues" evidence="1">
    <location>
        <begin position="981"/>
        <end position="993"/>
    </location>
</feature>
<evidence type="ECO:0000313" key="5">
    <source>
        <dbReference type="Proteomes" id="UP000009168"/>
    </source>
</evidence>
<organism evidence="4 5">
    <name type="scientific">Tetrahymena thermophila (strain SB210)</name>
    <dbReference type="NCBI Taxonomy" id="312017"/>
    <lineage>
        <taxon>Eukaryota</taxon>
        <taxon>Sar</taxon>
        <taxon>Alveolata</taxon>
        <taxon>Ciliophora</taxon>
        <taxon>Intramacronucleata</taxon>
        <taxon>Oligohymenophorea</taxon>
        <taxon>Hymenostomatida</taxon>
        <taxon>Tetrahymenina</taxon>
        <taxon>Tetrahymenidae</taxon>
        <taxon>Tetrahymena</taxon>
    </lineage>
</organism>
<dbReference type="Gene3D" id="3.30.450.20">
    <property type="entry name" value="PAS domain"/>
    <property type="match status" value="1"/>
</dbReference>
<dbReference type="OrthoDB" id="542352at2759"/>
<dbReference type="GeneID" id="7833169"/>
<dbReference type="InterPro" id="IPR013767">
    <property type="entry name" value="PAS_fold"/>
</dbReference>
<feature type="domain" description="PAS" evidence="3">
    <location>
        <begin position="656"/>
        <end position="707"/>
    </location>
</feature>
<keyword evidence="2" id="KW-1133">Transmembrane helix</keyword>
<dbReference type="Pfam" id="PF25474">
    <property type="entry name" value="TPR_TmcB"/>
    <property type="match status" value="1"/>
</dbReference>
<dbReference type="InterPro" id="IPR057352">
    <property type="entry name" value="TPR_TmcB/C"/>
</dbReference>
<evidence type="ECO:0000256" key="2">
    <source>
        <dbReference type="SAM" id="Phobius"/>
    </source>
</evidence>
<feature type="transmembrane region" description="Helical" evidence="2">
    <location>
        <begin position="1234"/>
        <end position="1259"/>
    </location>
</feature>
<feature type="transmembrane region" description="Helical" evidence="2">
    <location>
        <begin position="324"/>
        <end position="343"/>
    </location>
</feature>
<evidence type="ECO:0000313" key="4">
    <source>
        <dbReference type="EMBL" id="EAS07526.3"/>
    </source>
</evidence>
<dbReference type="GO" id="GO:0006355">
    <property type="term" value="P:regulation of DNA-templated transcription"/>
    <property type="evidence" value="ECO:0007669"/>
    <property type="project" value="InterPro"/>
</dbReference>
<protein>
    <submittedName>
        <fullName evidence="4">PAS domain S-box protein</fullName>
    </submittedName>
</protein>
<proteinExistence type="predicted"/>
<accession>I7MMY6</accession>
<feature type="transmembrane region" description="Helical" evidence="2">
    <location>
        <begin position="1579"/>
        <end position="1600"/>
    </location>
</feature>
<feature type="region of interest" description="Disordered" evidence="1">
    <location>
        <begin position="981"/>
        <end position="1012"/>
    </location>
</feature>
<dbReference type="PANTHER" id="PTHR31600">
    <property type="entry name" value="TINY MACROCYSTS PROTEIN B-RELATED"/>
    <property type="match status" value="1"/>
</dbReference>
<dbReference type="InterPro" id="IPR052994">
    <property type="entry name" value="Tiny_macrocysts_regulators"/>
</dbReference>
<feature type="transmembrane region" description="Helical" evidence="2">
    <location>
        <begin position="1336"/>
        <end position="1357"/>
    </location>
</feature>
<gene>
    <name evidence="4" type="ORF">TTHERM_00676930</name>
</gene>
<keyword evidence="2" id="KW-0472">Membrane</keyword>
<dbReference type="Pfam" id="PF00989">
    <property type="entry name" value="PAS"/>
    <property type="match status" value="1"/>
</dbReference>
<feature type="transmembrane region" description="Helical" evidence="2">
    <location>
        <begin position="267"/>
        <end position="286"/>
    </location>
</feature>
<feature type="transmembrane region" description="Helical" evidence="2">
    <location>
        <begin position="298"/>
        <end position="318"/>
    </location>
</feature>
<feature type="transmembrane region" description="Helical" evidence="2">
    <location>
        <begin position="244"/>
        <end position="261"/>
    </location>
</feature>
<dbReference type="RefSeq" id="XP_001027768.3">
    <property type="nucleotide sequence ID" value="XM_001027768.3"/>
</dbReference>
<dbReference type="InterPro" id="IPR000014">
    <property type="entry name" value="PAS"/>
</dbReference>
<evidence type="ECO:0000259" key="3">
    <source>
        <dbReference type="PROSITE" id="PS50112"/>
    </source>
</evidence>
<evidence type="ECO:0000256" key="1">
    <source>
        <dbReference type="SAM" id="MobiDB-lite"/>
    </source>
</evidence>
<dbReference type="EMBL" id="GG662216">
    <property type="protein sequence ID" value="EAS07526.3"/>
    <property type="molecule type" value="Genomic_DNA"/>
</dbReference>
<reference evidence="5" key="1">
    <citation type="journal article" date="2006" name="PLoS Biol.">
        <title>Macronuclear genome sequence of the ciliate Tetrahymena thermophila, a model eukaryote.</title>
        <authorList>
            <person name="Eisen J.A."/>
            <person name="Coyne R.S."/>
            <person name="Wu M."/>
            <person name="Wu D."/>
            <person name="Thiagarajan M."/>
            <person name="Wortman J.R."/>
            <person name="Badger J.H."/>
            <person name="Ren Q."/>
            <person name="Amedeo P."/>
            <person name="Jones K.M."/>
            <person name="Tallon L.J."/>
            <person name="Delcher A.L."/>
            <person name="Salzberg S.L."/>
            <person name="Silva J.C."/>
            <person name="Haas B.J."/>
            <person name="Majoros W.H."/>
            <person name="Farzad M."/>
            <person name="Carlton J.M."/>
            <person name="Smith R.K. Jr."/>
            <person name="Garg J."/>
            <person name="Pearlman R.E."/>
            <person name="Karrer K.M."/>
            <person name="Sun L."/>
            <person name="Manning G."/>
            <person name="Elde N.C."/>
            <person name="Turkewitz A.P."/>
            <person name="Asai D.J."/>
            <person name="Wilkes D.E."/>
            <person name="Wang Y."/>
            <person name="Cai H."/>
            <person name="Collins K."/>
            <person name="Stewart B.A."/>
            <person name="Lee S.R."/>
            <person name="Wilamowska K."/>
            <person name="Weinberg Z."/>
            <person name="Ruzzo W.L."/>
            <person name="Wloga D."/>
            <person name="Gaertig J."/>
            <person name="Frankel J."/>
            <person name="Tsao C.-C."/>
            <person name="Gorovsky M.A."/>
            <person name="Keeling P.J."/>
            <person name="Waller R.F."/>
            <person name="Patron N.J."/>
            <person name="Cherry J.M."/>
            <person name="Stover N.A."/>
            <person name="Krieger C.J."/>
            <person name="del Toro C."/>
            <person name="Ryder H.F."/>
            <person name="Williamson S.C."/>
            <person name="Barbeau R.A."/>
            <person name="Hamilton E.P."/>
            <person name="Orias E."/>
        </authorList>
    </citation>
    <scope>NUCLEOTIDE SEQUENCE [LARGE SCALE GENOMIC DNA]</scope>
    <source>
        <strain evidence="5">SB210</strain>
    </source>
</reference>
<sequence>MDYKSSSSGNKNSLDSEKSLFERIEQELKNVLFGVLFQLLKDVEPSIWIARLLSFIQLLQVLYFPFHRELKHAWYYDSIANGIEQFLSYFQLITYLKNSSWTAYITVFYTCVALVILIIIDIFYISYSFTKKNQAFSWPIYSLRTLLSLIVTVLFMPLLDFFLSIISCQSTTLSQGSGITSSVYVHEFFSSVVCWQDVHILHAVVSIFISIAFIIVTFLVVLIYFECLHNSNDPTARVTSRPNFVFLLYQVVLIIAFTFMNNQQNDYVLIGLLIAGSLVTFTKFHYESPFYNEEFQKIWSFITALQVWSAILLCFAKFLENNLFEGTIIAWIIGIPILGLIVINQRKQRIDLLLINVNKFETGEQLISQARYLLQLIRWSKTSKTASILLDGYLEVHKQTCQREDCAAKQKKNVNSRVAKNLINVSQSIENQADRDKINILYQVIYHMFFYGVKKFPNNTNLRLAYAFFLMENSKYKQQALQELSQAETNHPSFDIDFIIFRYKKLIEDEIAESQQDGNMDIVSEMAFQNNLRSMQNNIERCALQHMDFWSQLGEDSPDLGKLNEIGVRISLAIQQVEEQWNRLKKMSNNIPKAMRLFGKYNLEVLNDKENGEALLERARAIHNSNANNRKVQVFTSNDEIQNESYPTIIITTEQDKFGQVVNMNQAASNLFSYQKSEVINRKINLLMPNIHSKYHDQFLENYLNSTEVKFMNRERYVIGKSKSNYVFPCFLSLRTLSSLAQGFQFLGSFRIEKVHRKICYIYTDIDGNIEHISSQCISFLKIDNKFITSKKTNIDEIAPKLFDDKETYMQKSGASYIFKPLKKEDDPTGNGIEMNVLVQEIQFFCQPHAGYFIKFEVMTQQQQQQLPQTSNLAVQSKLKNRIGLSCFQFTFVPSKSTVVGQYVDQMNSEIHSQRVDDSLLNGQDANQTVEKINLTTQNAQQDLPQDSKVVQPEQQNSSLKNYGLGIKRMRLYYDHIAEVEDDKSDSEEEEENEMNKSIFQNKNDEDEGDDANINEFNSNFKSRKAVKAVVNDESEPSCISNLKRVTNVLVLILILIAFLDYFLSNSQFDDIKKNVNLIIYSNRMLAEMQGLLSYVRDLKFMEMGLYDDLPSKATTRQQWIAGINQEIVNIQYYRQNITFSDLSITSDHSYLLYNQEVNLISSAGQNIQKPFLTSIEIMYTYAQNIAQATGPIKQQCVYFETNMFSQFYLYMIDNANMYVNELFNRTSATSAIFIIWMIIAGISLFVSFVIFIPLSIIVNRSREEVLGLFLDIKEKRIKNLYSKCENFINNLQIGEEEDIGSLDDIDKLNEEDPFENKLKKRKRKFKNSSMNFKQICLGLLSGAIIIEAYFFFNYFITYQLMNSNNQLVQELNATSYSEAFFLFADNSQRQLFYDQKTKIFGTDPSAYTTQTLNQLYQLDSSVHQEHALNINVHNSAYNNAFDNVMMLDPCSIVFSLQGQNQDVCEQFAEKAVSQGMAVAVTRYFENLRYFNSIYQILYKSANGGPTVKFSDVAPSDATLRKVTGDPLTDQLLSLLRTSVADELRQMQIIYNYLLYRYLEDYFQNDFNQHITDANTSRIALFIVFNVLMFVIYFLFWLPLVSKLSRSIWRTRGMLTMIPLEVIKETKSIQKFIRRYLNEHSVSNY</sequence>
<feature type="transmembrane region" description="Helical" evidence="2">
    <location>
        <begin position="146"/>
        <end position="166"/>
    </location>
</feature>
<feature type="transmembrane region" description="Helical" evidence="2">
    <location>
        <begin position="47"/>
        <end position="66"/>
    </location>
</feature>
<dbReference type="STRING" id="312017.I7MMY6"/>
<feature type="transmembrane region" description="Helical" evidence="2">
    <location>
        <begin position="200"/>
        <end position="224"/>
    </location>
</feature>
<keyword evidence="5" id="KW-1185">Reference proteome</keyword>
<dbReference type="eggNOG" id="ENOG502S0RD">
    <property type="taxonomic scope" value="Eukaryota"/>
</dbReference>
<dbReference type="InParanoid" id="I7MMY6"/>
<dbReference type="InterPro" id="IPR035965">
    <property type="entry name" value="PAS-like_dom_sf"/>
</dbReference>
<feature type="transmembrane region" description="Helical" evidence="2">
    <location>
        <begin position="101"/>
        <end position="125"/>
    </location>
</feature>
<dbReference type="SUPFAM" id="SSF55785">
    <property type="entry name" value="PYP-like sensor domain (PAS domain)"/>
    <property type="match status" value="1"/>
</dbReference>
<dbReference type="KEGG" id="tet:TTHERM_00676930"/>